<keyword evidence="2" id="KW-0472">Membrane</keyword>
<evidence type="ECO:0000313" key="4">
    <source>
        <dbReference type="Proteomes" id="UP000683575"/>
    </source>
</evidence>
<dbReference type="Proteomes" id="UP000683575">
    <property type="component" value="Chromosome"/>
</dbReference>
<feature type="compositionally biased region" description="Polar residues" evidence="1">
    <location>
        <begin position="1"/>
        <end position="10"/>
    </location>
</feature>
<dbReference type="RefSeq" id="WP_216938898.1">
    <property type="nucleotide sequence ID" value="NZ_CP077062.1"/>
</dbReference>
<keyword evidence="2" id="KW-0812">Transmembrane</keyword>
<feature type="region of interest" description="Disordered" evidence="1">
    <location>
        <begin position="1"/>
        <end position="34"/>
    </location>
</feature>
<dbReference type="EMBL" id="CP077062">
    <property type="protein sequence ID" value="QWZ07387.1"/>
    <property type="molecule type" value="Genomic_DNA"/>
</dbReference>
<keyword evidence="2" id="KW-1133">Transmembrane helix</keyword>
<reference evidence="3" key="1">
    <citation type="submission" date="2021-06" db="EMBL/GenBank/DDBJ databases">
        <title>Complete genome sequence of Nocardioides sp. G188.</title>
        <authorList>
            <person name="Im W.-T."/>
        </authorList>
    </citation>
    <scope>NUCLEOTIDE SEQUENCE</scope>
    <source>
        <strain evidence="3">G188</strain>
    </source>
</reference>
<dbReference type="AlphaFoldDB" id="A0A975XZF6"/>
<dbReference type="KEGG" id="nps:KRR39_18300"/>
<feature type="transmembrane region" description="Helical" evidence="2">
    <location>
        <begin position="76"/>
        <end position="96"/>
    </location>
</feature>
<organism evidence="3 4">
    <name type="scientific">Nocardioides panacis</name>
    <dbReference type="NCBI Taxonomy" id="2849501"/>
    <lineage>
        <taxon>Bacteria</taxon>
        <taxon>Bacillati</taxon>
        <taxon>Actinomycetota</taxon>
        <taxon>Actinomycetes</taxon>
        <taxon>Propionibacteriales</taxon>
        <taxon>Nocardioidaceae</taxon>
        <taxon>Nocardioides</taxon>
    </lineage>
</organism>
<evidence type="ECO:0000313" key="3">
    <source>
        <dbReference type="EMBL" id="QWZ07387.1"/>
    </source>
</evidence>
<proteinExistence type="predicted"/>
<gene>
    <name evidence="3" type="ORF">KRR39_18300</name>
</gene>
<evidence type="ECO:0000256" key="2">
    <source>
        <dbReference type="SAM" id="Phobius"/>
    </source>
</evidence>
<protein>
    <submittedName>
        <fullName evidence="3">Uncharacterized protein</fullName>
    </submittedName>
</protein>
<keyword evidence="4" id="KW-1185">Reference proteome</keyword>
<sequence>MQMTASDPQRTQPPPRVAKHLMDPNHPRSTGGRRDMSLTHVQQWVMSILVTTTILHLAAGFVVAAFFVNDRPSSQIGLLVIGGLFGVVAIAGGLVIHRKSIFSWWLLSGWIPALVGAYLMFLG</sequence>
<evidence type="ECO:0000256" key="1">
    <source>
        <dbReference type="SAM" id="MobiDB-lite"/>
    </source>
</evidence>
<feature type="transmembrane region" description="Helical" evidence="2">
    <location>
        <begin position="102"/>
        <end position="122"/>
    </location>
</feature>
<feature type="compositionally biased region" description="Basic and acidic residues" evidence="1">
    <location>
        <begin position="20"/>
        <end position="34"/>
    </location>
</feature>
<accession>A0A975XZF6</accession>
<name>A0A975XZF6_9ACTN</name>
<feature type="transmembrane region" description="Helical" evidence="2">
    <location>
        <begin position="44"/>
        <end position="69"/>
    </location>
</feature>